<dbReference type="Pfam" id="PF00698">
    <property type="entry name" value="Acyl_transf_1"/>
    <property type="match status" value="1"/>
</dbReference>
<dbReference type="Proteomes" id="UP000033615">
    <property type="component" value="Unassembled WGS sequence"/>
</dbReference>
<keyword evidence="1" id="KW-0808">Transferase</keyword>
<dbReference type="InterPro" id="IPR016036">
    <property type="entry name" value="Malonyl_transacylase_ACP-bd"/>
</dbReference>
<dbReference type="SMART" id="SM00827">
    <property type="entry name" value="PKS_AT"/>
    <property type="match status" value="1"/>
</dbReference>
<feature type="non-terminal residue" evidence="5">
    <location>
        <position position="1"/>
    </location>
</feature>
<dbReference type="InterPro" id="IPR001227">
    <property type="entry name" value="Ac_transferase_dom_sf"/>
</dbReference>
<dbReference type="InterPro" id="IPR014043">
    <property type="entry name" value="Acyl_transferase_dom"/>
</dbReference>
<keyword evidence="3" id="KW-0012">Acyltransferase</keyword>
<protein>
    <submittedName>
        <fullName evidence="5">Polyketide synthase</fullName>
    </submittedName>
</protein>
<accession>A0A1V4CM25</accession>
<keyword evidence="6" id="KW-1185">Reference proteome</keyword>
<sequence>AGRIAECEVALGAFADWSLTEVLRGEGPVLERVDVVQPALWAVMVSLAEVWRVCGVVPAAVVGHSQGEIAAAVVAGALSLEDGARVVALRSQAIARGLAGRGGMMSVAEGADRVRERIAAWGGRISVAAVNGPGSIVVSGDPEALRGLQVECEGEEVRAKLIPVDYASHSAHVEALRDELLDVLAPIAPRRAEVPFCSTVTGDTIDTTGLDAGYWYTNLRETVELESAVRALSAAGFGTFLEMSPHPVLTMPLQATAEDAVVVGSLRRDEGGPERFLASLGEAFVRGVAVDWGAVFAGLGASVVDLPTYAFQRQRYW</sequence>
<proteinExistence type="predicted"/>
<dbReference type="InterPro" id="IPR016035">
    <property type="entry name" value="Acyl_Trfase/lysoPLipase"/>
</dbReference>
<dbReference type="OrthoDB" id="9778690at2"/>
<evidence type="ECO:0000259" key="4">
    <source>
        <dbReference type="SMART" id="SM00827"/>
    </source>
</evidence>
<keyword evidence="2" id="KW-0511">Multifunctional enzyme</keyword>
<dbReference type="SUPFAM" id="SSF55048">
    <property type="entry name" value="Probable ACP-binding domain of malonyl-CoA ACP transacylase"/>
    <property type="match status" value="1"/>
</dbReference>
<dbReference type="EMBL" id="LAKD02000255">
    <property type="protein sequence ID" value="OPF65893.1"/>
    <property type="molecule type" value="Genomic_DNA"/>
</dbReference>
<evidence type="ECO:0000256" key="1">
    <source>
        <dbReference type="ARBA" id="ARBA00022679"/>
    </source>
</evidence>
<comment type="caution">
    <text evidence="5">The sequence shown here is derived from an EMBL/GenBank/DDBJ whole genome shotgun (WGS) entry which is preliminary data.</text>
</comment>
<reference evidence="5" key="1">
    <citation type="submission" date="2016-12" db="EMBL/GenBank/DDBJ databases">
        <title>Genome sequence of Streptomyces antioxidans MUSC 164.</title>
        <authorList>
            <person name="Lee L.-H."/>
            <person name="Ser H.-L."/>
        </authorList>
    </citation>
    <scope>NUCLEOTIDE SEQUENCE [LARGE SCALE GENOMIC DNA]</scope>
    <source>
        <strain evidence="5">MUSC 164</strain>
    </source>
</reference>
<dbReference type="GO" id="GO:0004312">
    <property type="term" value="F:fatty acid synthase activity"/>
    <property type="evidence" value="ECO:0007669"/>
    <property type="project" value="TreeGrafter"/>
</dbReference>
<dbReference type="GO" id="GO:0006633">
    <property type="term" value="P:fatty acid biosynthetic process"/>
    <property type="evidence" value="ECO:0007669"/>
    <property type="project" value="TreeGrafter"/>
</dbReference>
<name>A0A1V4CM25_9ACTN</name>
<feature type="non-terminal residue" evidence="5">
    <location>
        <position position="317"/>
    </location>
</feature>
<dbReference type="PANTHER" id="PTHR43775">
    <property type="entry name" value="FATTY ACID SYNTHASE"/>
    <property type="match status" value="1"/>
</dbReference>
<dbReference type="PANTHER" id="PTHR43775:SF51">
    <property type="entry name" value="INACTIVE PHENOLPHTHIOCEROL SYNTHESIS POLYKETIDE SYNTHASE TYPE I PKS1-RELATED"/>
    <property type="match status" value="1"/>
</dbReference>
<dbReference type="InterPro" id="IPR050091">
    <property type="entry name" value="PKS_NRPS_Biosynth_Enz"/>
</dbReference>
<evidence type="ECO:0000256" key="2">
    <source>
        <dbReference type="ARBA" id="ARBA00023268"/>
    </source>
</evidence>
<organism evidence="5 6">
    <name type="scientific">Streptomyces antioxidans</name>
    <dbReference type="NCBI Taxonomy" id="1507734"/>
    <lineage>
        <taxon>Bacteria</taxon>
        <taxon>Bacillati</taxon>
        <taxon>Actinomycetota</taxon>
        <taxon>Actinomycetes</taxon>
        <taxon>Kitasatosporales</taxon>
        <taxon>Streptomycetaceae</taxon>
        <taxon>Streptomyces</taxon>
    </lineage>
</organism>
<feature type="domain" description="Malonyl-CoA:ACP transacylase (MAT)" evidence="4">
    <location>
        <begin position="1"/>
        <end position="270"/>
    </location>
</feature>
<dbReference type="AlphaFoldDB" id="A0A1V4CM25"/>
<dbReference type="Gene3D" id="3.40.366.10">
    <property type="entry name" value="Malonyl-Coenzyme A Acyl Carrier Protein, domain 2"/>
    <property type="match status" value="1"/>
</dbReference>
<evidence type="ECO:0000313" key="6">
    <source>
        <dbReference type="Proteomes" id="UP000033615"/>
    </source>
</evidence>
<gene>
    <name evidence="5" type="ORF">VT50_0237955</name>
</gene>
<dbReference type="RefSeq" id="WP_143645411.1">
    <property type="nucleotide sequence ID" value="NZ_LAKD02000255.1"/>
</dbReference>
<dbReference type="SUPFAM" id="SSF52151">
    <property type="entry name" value="FabD/lysophospholipase-like"/>
    <property type="match status" value="1"/>
</dbReference>
<evidence type="ECO:0000313" key="5">
    <source>
        <dbReference type="EMBL" id="OPF65893.1"/>
    </source>
</evidence>
<evidence type="ECO:0000256" key="3">
    <source>
        <dbReference type="ARBA" id="ARBA00023315"/>
    </source>
</evidence>